<dbReference type="OrthoDB" id="6363131at2759"/>
<organism evidence="1 2">
    <name type="scientific">Caligus rogercresseyi</name>
    <name type="common">Sea louse</name>
    <dbReference type="NCBI Taxonomy" id="217165"/>
    <lineage>
        <taxon>Eukaryota</taxon>
        <taxon>Metazoa</taxon>
        <taxon>Ecdysozoa</taxon>
        <taxon>Arthropoda</taxon>
        <taxon>Crustacea</taxon>
        <taxon>Multicrustacea</taxon>
        <taxon>Hexanauplia</taxon>
        <taxon>Copepoda</taxon>
        <taxon>Siphonostomatoida</taxon>
        <taxon>Caligidae</taxon>
        <taxon>Caligus</taxon>
    </lineage>
</organism>
<name>A0A7T8K9U3_CALRO</name>
<accession>A0A7T8K9U3</accession>
<evidence type="ECO:0000313" key="2">
    <source>
        <dbReference type="Proteomes" id="UP000595437"/>
    </source>
</evidence>
<dbReference type="EMBL" id="CP045897">
    <property type="protein sequence ID" value="QQP51444.1"/>
    <property type="molecule type" value="Genomic_DNA"/>
</dbReference>
<dbReference type="AlphaFoldDB" id="A0A7T8K9U3"/>
<keyword evidence="2" id="KW-1185">Reference proteome</keyword>
<proteinExistence type="predicted"/>
<dbReference type="Proteomes" id="UP000595437">
    <property type="component" value="Chromosome 8"/>
</dbReference>
<gene>
    <name evidence="1" type="ORF">FKW44_012814</name>
</gene>
<protein>
    <submittedName>
        <fullName evidence="1">Uncharacterized protein</fullName>
    </submittedName>
</protein>
<sequence>MEEIASNTLPTFILLDLSKAVRLCREGSLYWEPHRSCTPWRVEVHVLGEKSSWRSEGPLCIADYRDRLRNIKTTIRNRHRDNGIINDGLPFQKRGRLPSYSPRINFPKIYKLPSPYEISYKEKNAWRTSRCTGSQRRPACDGPDEWLVLSRVHGQLILQCQKKACPCDDLDLCEEHVSECMVYRAAMQNQVCKENEQLYINPFGVGQCECLMDPHHVKYEGKCYALHGQGHARKVRIACSSELCPDTSVLHEDDGEYFDIHPEIRSWSVVALKIEERLLERGSRRSRGSLILFPKKDSHQEKCRDILDFEDSRIGKRRHPGLTHLPRDSTNLSSNLCFRSPGM</sequence>
<reference evidence="2" key="1">
    <citation type="submission" date="2021-01" db="EMBL/GenBank/DDBJ databases">
        <title>Caligus Genome Assembly.</title>
        <authorList>
            <person name="Gallardo-Escarate C."/>
        </authorList>
    </citation>
    <scope>NUCLEOTIDE SEQUENCE [LARGE SCALE GENOMIC DNA]</scope>
</reference>
<evidence type="ECO:0000313" key="1">
    <source>
        <dbReference type="EMBL" id="QQP51444.1"/>
    </source>
</evidence>